<dbReference type="SUPFAM" id="SSF82282">
    <property type="entry name" value="Homocysteine S-methyltransferase"/>
    <property type="match status" value="1"/>
</dbReference>
<feature type="domain" description="Hcy-binding" evidence="3">
    <location>
        <begin position="1"/>
        <end position="295"/>
    </location>
</feature>
<dbReference type="GO" id="GO:0008168">
    <property type="term" value="F:methyltransferase activity"/>
    <property type="evidence" value="ECO:0007669"/>
    <property type="project" value="UniProtKB-KW"/>
</dbReference>
<evidence type="ECO:0000256" key="1">
    <source>
        <dbReference type="ARBA" id="ARBA00022603"/>
    </source>
</evidence>
<dbReference type="GO" id="GO:0009086">
    <property type="term" value="P:methionine biosynthetic process"/>
    <property type="evidence" value="ECO:0007669"/>
    <property type="project" value="InterPro"/>
</dbReference>
<protein>
    <recommendedName>
        <fullName evidence="3">Hcy-binding domain-containing protein</fullName>
    </recommendedName>
</protein>
<dbReference type="InterPro" id="IPR036589">
    <property type="entry name" value="HCY_dom_sf"/>
</dbReference>
<keyword evidence="1" id="KW-0489">Methyltransferase</keyword>
<name>A0A381UJQ1_9ZZZZ</name>
<reference evidence="4" key="1">
    <citation type="submission" date="2018-05" db="EMBL/GenBank/DDBJ databases">
        <authorList>
            <person name="Lanie J.A."/>
            <person name="Ng W.-L."/>
            <person name="Kazmierczak K.M."/>
            <person name="Andrzejewski T.M."/>
            <person name="Davidsen T.M."/>
            <person name="Wayne K.J."/>
            <person name="Tettelin H."/>
            <person name="Glass J.I."/>
            <person name="Rusch D."/>
            <person name="Podicherti R."/>
            <person name="Tsui H.-C.T."/>
            <person name="Winkler M.E."/>
        </authorList>
    </citation>
    <scope>NUCLEOTIDE SEQUENCE</scope>
</reference>
<accession>A0A381UJQ1</accession>
<dbReference type="PANTHER" id="PTHR11103">
    <property type="entry name" value="SLR1189 PROTEIN"/>
    <property type="match status" value="1"/>
</dbReference>
<evidence type="ECO:0000256" key="2">
    <source>
        <dbReference type="ARBA" id="ARBA00022679"/>
    </source>
</evidence>
<dbReference type="PROSITE" id="PS50970">
    <property type="entry name" value="HCY"/>
    <property type="match status" value="1"/>
</dbReference>
<proteinExistence type="predicted"/>
<dbReference type="AlphaFoldDB" id="A0A381UJQ1"/>
<dbReference type="PANTHER" id="PTHR11103:SF18">
    <property type="entry name" value="SLR1189 PROTEIN"/>
    <property type="match status" value="1"/>
</dbReference>
<dbReference type="Gene3D" id="3.20.20.330">
    <property type="entry name" value="Homocysteine-binding-like domain"/>
    <property type="match status" value="1"/>
</dbReference>
<dbReference type="GO" id="GO:0008270">
    <property type="term" value="F:zinc ion binding"/>
    <property type="evidence" value="ECO:0007669"/>
    <property type="project" value="InterPro"/>
</dbReference>
<dbReference type="InterPro" id="IPR017226">
    <property type="entry name" value="BHMT-like"/>
</dbReference>
<dbReference type="EMBL" id="UINC01006580">
    <property type="protein sequence ID" value="SVA28402.1"/>
    <property type="molecule type" value="Genomic_DNA"/>
</dbReference>
<sequence length="302" mass="33504">MVAMKYLLDSAMGTELHKRGFEVPDWKKSIWSAHALIHNPQAVKEIHEDNIKMGCNVITTNNYYVTPNVLKRTGQEMRFEELTQLSVDLAKEASKGHEVLVAGSYPPIETSFRPDLTPDNEALNQFYSSIGSIMEDQADLIICETMSSIREGIQAASTAKQYSDRVWLSWTTRGLNGEALPSGELLIDAVNTANELNIECQLINCLAIDLVTTQIDTLKLAGKFGVFANSCILKNPINDLGESFDIDENHHANTVSVSPEDYALEAKKWIDKGAYVIGGCCSTGPEHIKEISKLTQQKQRLL</sequence>
<dbReference type="GO" id="GO:0032259">
    <property type="term" value="P:methylation"/>
    <property type="evidence" value="ECO:0007669"/>
    <property type="project" value="UniProtKB-KW"/>
</dbReference>
<evidence type="ECO:0000259" key="3">
    <source>
        <dbReference type="PROSITE" id="PS50970"/>
    </source>
</evidence>
<keyword evidence="2" id="KW-0808">Transferase</keyword>
<gene>
    <name evidence="4" type="ORF">METZ01_LOCUS81256</name>
</gene>
<dbReference type="PIRSF" id="PIRSF037505">
    <property type="entry name" value="Betaine_HMT"/>
    <property type="match status" value="1"/>
</dbReference>
<organism evidence="4">
    <name type="scientific">marine metagenome</name>
    <dbReference type="NCBI Taxonomy" id="408172"/>
    <lineage>
        <taxon>unclassified sequences</taxon>
        <taxon>metagenomes</taxon>
        <taxon>ecological metagenomes</taxon>
    </lineage>
</organism>
<dbReference type="InterPro" id="IPR003726">
    <property type="entry name" value="HCY_dom"/>
</dbReference>
<dbReference type="Pfam" id="PF02574">
    <property type="entry name" value="S-methyl_trans"/>
    <property type="match status" value="1"/>
</dbReference>
<evidence type="ECO:0000313" key="4">
    <source>
        <dbReference type="EMBL" id="SVA28402.1"/>
    </source>
</evidence>